<dbReference type="Pfam" id="PF03061">
    <property type="entry name" value="4HBT"/>
    <property type="match status" value="1"/>
</dbReference>
<feature type="domain" description="Thioesterase" evidence="2">
    <location>
        <begin position="39"/>
        <end position="112"/>
    </location>
</feature>
<organism evidence="3 4">
    <name type="scientific">Sulfobacillus benefaciens</name>
    <dbReference type="NCBI Taxonomy" id="453960"/>
    <lineage>
        <taxon>Bacteria</taxon>
        <taxon>Bacillati</taxon>
        <taxon>Bacillota</taxon>
        <taxon>Clostridia</taxon>
        <taxon>Eubacteriales</taxon>
        <taxon>Clostridiales Family XVII. Incertae Sedis</taxon>
        <taxon>Sulfobacillus</taxon>
    </lineage>
</organism>
<gene>
    <name evidence="3" type="primary">paaD</name>
    <name evidence="3" type="ORF">C7B46_11065</name>
</gene>
<dbReference type="InterPro" id="IPR052723">
    <property type="entry name" value="Acyl-CoA_thioesterase_PaaI"/>
</dbReference>
<keyword evidence="1" id="KW-0378">Hydrolase</keyword>
<dbReference type="NCBIfam" id="TIGR02286">
    <property type="entry name" value="PaaD"/>
    <property type="match status" value="1"/>
</dbReference>
<dbReference type="GO" id="GO:0016289">
    <property type="term" value="F:acyl-CoA hydrolase activity"/>
    <property type="evidence" value="ECO:0007669"/>
    <property type="project" value="UniProtKB-ARBA"/>
</dbReference>
<dbReference type="PANTHER" id="PTHR42856">
    <property type="entry name" value="ACYL-COENZYME A THIOESTERASE PAAI"/>
    <property type="match status" value="1"/>
</dbReference>
<comment type="caution">
    <text evidence="3">The sequence shown here is derived from an EMBL/GenBank/DDBJ whole genome shotgun (WGS) entry which is preliminary data.</text>
</comment>
<dbReference type="InterPro" id="IPR011973">
    <property type="entry name" value="PaaD"/>
</dbReference>
<evidence type="ECO:0000259" key="2">
    <source>
        <dbReference type="Pfam" id="PF03061"/>
    </source>
</evidence>
<dbReference type="SUPFAM" id="SSF54637">
    <property type="entry name" value="Thioesterase/thiol ester dehydrase-isomerase"/>
    <property type="match status" value="1"/>
</dbReference>
<dbReference type="CDD" id="cd03443">
    <property type="entry name" value="PaaI_thioesterase"/>
    <property type="match status" value="1"/>
</dbReference>
<dbReference type="AlphaFoldDB" id="A0A2T2XFD8"/>
<protein>
    <submittedName>
        <fullName evidence="3">Phenylacetic acid degradation protein PaaD</fullName>
    </submittedName>
</protein>
<dbReference type="InterPro" id="IPR006683">
    <property type="entry name" value="Thioestr_dom"/>
</dbReference>
<evidence type="ECO:0000313" key="4">
    <source>
        <dbReference type="Proteomes" id="UP000242972"/>
    </source>
</evidence>
<dbReference type="InterPro" id="IPR003736">
    <property type="entry name" value="PAAI_dom"/>
</dbReference>
<reference evidence="3 4" key="1">
    <citation type="journal article" date="2014" name="BMC Genomics">
        <title>Comparison of environmental and isolate Sulfobacillus genomes reveals diverse carbon, sulfur, nitrogen, and hydrogen metabolisms.</title>
        <authorList>
            <person name="Justice N.B."/>
            <person name="Norman A."/>
            <person name="Brown C.T."/>
            <person name="Singh A."/>
            <person name="Thomas B.C."/>
            <person name="Banfield J.F."/>
        </authorList>
    </citation>
    <scope>NUCLEOTIDE SEQUENCE [LARGE SCALE GENOMIC DNA]</scope>
    <source>
        <strain evidence="3">AMDSBA4</strain>
    </source>
</reference>
<proteinExistence type="predicted"/>
<dbReference type="InterPro" id="IPR029069">
    <property type="entry name" value="HotDog_dom_sf"/>
</dbReference>
<dbReference type="Proteomes" id="UP000242972">
    <property type="component" value="Unassembled WGS sequence"/>
</dbReference>
<sequence>MSEESRDIFGEELGIIIDKAEPGQVIAHLSIAEKHLNQHGTAHGGVIFTLADAVFARASNIHGIPAVALDTSMTFIRAARSGETLYAYCQEAALRRRVAVYTVEIKSQDQLVALFRGTVFRIPPEGETKAGTHN</sequence>
<dbReference type="EMBL" id="PXYW01000025">
    <property type="protein sequence ID" value="PSR33199.1"/>
    <property type="molecule type" value="Genomic_DNA"/>
</dbReference>
<dbReference type="PANTHER" id="PTHR42856:SF1">
    <property type="entry name" value="ACYL-COENZYME A THIOESTERASE PAAI"/>
    <property type="match status" value="1"/>
</dbReference>
<evidence type="ECO:0000256" key="1">
    <source>
        <dbReference type="ARBA" id="ARBA00022801"/>
    </source>
</evidence>
<dbReference type="NCBIfam" id="TIGR00369">
    <property type="entry name" value="unchar_dom_1"/>
    <property type="match status" value="1"/>
</dbReference>
<dbReference type="Gene3D" id="3.10.129.10">
    <property type="entry name" value="Hotdog Thioesterase"/>
    <property type="match status" value="1"/>
</dbReference>
<evidence type="ECO:0000313" key="3">
    <source>
        <dbReference type="EMBL" id="PSR33199.1"/>
    </source>
</evidence>
<name>A0A2T2XFD8_9FIRM</name>
<accession>A0A2T2XFD8</accession>